<dbReference type="OrthoDB" id="9798407at2"/>
<keyword evidence="3" id="KW-1185">Reference proteome</keyword>
<dbReference type="InterPro" id="IPR050312">
    <property type="entry name" value="IolE/XylAMocC-like"/>
</dbReference>
<accession>A0A2D0NEZ8</accession>
<dbReference type="GO" id="GO:0016853">
    <property type="term" value="F:isomerase activity"/>
    <property type="evidence" value="ECO:0007669"/>
    <property type="project" value="UniProtKB-KW"/>
</dbReference>
<organism evidence="2 3">
    <name type="scientific">Flavilitoribacter nigricans (strain ATCC 23147 / DSM 23189 / NBRC 102662 / NCIMB 1420 / SS-2)</name>
    <name type="common">Lewinella nigricans</name>
    <dbReference type="NCBI Taxonomy" id="1122177"/>
    <lineage>
        <taxon>Bacteria</taxon>
        <taxon>Pseudomonadati</taxon>
        <taxon>Bacteroidota</taxon>
        <taxon>Saprospiria</taxon>
        <taxon>Saprospirales</taxon>
        <taxon>Lewinellaceae</taxon>
        <taxon>Flavilitoribacter</taxon>
    </lineage>
</organism>
<dbReference type="PANTHER" id="PTHR12110">
    <property type="entry name" value="HYDROXYPYRUVATE ISOMERASE"/>
    <property type="match status" value="1"/>
</dbReference>
<proteinExistence type="predicted"/>
<evidence type="ECO:0000313" key="3">
    <source>
        <dbReference type="Proteomes" id="UP000223913"/>
    </source>
</evidence>
<evidence type="ECO:0000259" key="1">
    <source>
        <dbReference type="Pfam" id="PF01261"/>
    </source>
</evidence>
<dbReference type="RefSeq" id="WP_099149429.1">
    <property type="nucleotide sequence ID" value="NZ_PDUD01000011.1"/>
</dbReference>
<dbReference type="PANTHER" id="PTHR12110:SF41">
    <property type="entry name" value="INOSOSE DEHYDRATASE"/>
    <property type="match status" value="1"/>
</dbReference>
<dbReference type="SUPFAM" id="SSF51658">
    <property type="entry name" value="Xylose isomerase-like"/>
    <property type="match status" value="1"/>
</dbReference>
<evidence type="ECO:0000313" key="2">
    <source>
        <dbReference type="EMBL" id="PHN07094.1"/>
    </source>
</evidence>
<dbReference type="Gene3D" id="3.20.20.150">
    <property type="entry name" value="Divalent-metal-dependent TIM barrel enzymes"/>
    <property type="match status" value="1"/>
</dbReference>
<sequence length="312" mass="34715">MMLNRRYFLRNVAVVGSAIGLSFDLPKKQTEPLSDLPISCQQYPWQTFLEREGKEWKKNLAASMEQVAASGFTGFEPSINSIVDIGMIQPFLSKNKLQSPSIYVNSTLHDPEESKKNVDTIVRLAQTAKALGVEIIVTNPDPIRWGGDEDKTDAQLQVQAKALNELGAGLRAAGLRLAYHNHDAEMRNSAREFHHMMLGTDPENVGLCLDAHWIYRGSGNSQVALFDIVKLYQDRIVELHLRQSKNGIWTEAFGPGDIDYEKLAGILAANEQKPHLVLEQAIEKGSPKTMTGLEAHQLGLAYTQKIFADFGK</sequence>
<dbReference type="EMBL" id="PDUD01000011">
    <property type="protein sequence ID" value="PHN07094.1"/>
    <property type="molecule type" value="Genomic_DNA"/>
</dbReference>
<reference evidence="2 3" key="1">
    <citation type="submission" date="2017-10" db="EMBL/GenBank/DDBJ databases">
        <title>The draft genome sequence of Lewinella nigricans NBRC 102662.</title>
        <authorList>
            <person name="Wang K."/>
        </authorList>
    </citation>
    <scope>NUCLEOTIDE SEQUENCE [LARGE SCALE GENOMIC DNA]</scope>
    <source>
        <strain evidence="2 3">NBRC 102662</strain>
    </source>
</reference>
<name>A0A2D0NEZ8_FLAN2</name>
<protein>
    <submittedName>
        <fullName evidence="2">Xylose isomerase</fullName>
    </submittedName>
</protein>
<feature type="domain" description="Xylose isomerase-like TIM barrel" evidence="1">
    <location>
        <begin position="66"/>
        <end position="284"/>
    </location>
</feature>
<comment type="caution">
    <text evidence="2">The sequence shown here is derived from an EMBL/GenBank/DDBJ whole genome shotgun (WGS) entry which is preliminary data.</text>
</comment>
<dbReference type="InterPro" id="IPR013022">
    <property type="entry name" value="Xyl_isomerase-like_TIM-brl"/>
</dbReference>
<dbReference type="AlphaFoldDB" id="A0A2D0NEZ8"/>
<dbReference type="InterPro" id="IPR036237">
    <property type="entry name" value="Xyl_isomerase-like_sf"/>
</dbReference>
<dbReference type="Proteomes" id="UP000223913">
    <property type="component" value="Unassembled WGS sequence"/>
</dbReference>
<keyword evidence="2" id="KW-0413">Isomerase</keyword>
<gene>
    <name evidence="2" type="ORF">CRP01_07635</name>
</gene>
<dbReference type="Pfam" id="PF01261">
    <property type="entry name" value="AP_endonuc_2"/>
    <property type="match status" value="1"/>
</dbReference>